<accession>A0A094ILF5</accession>
<evidence type="ECO:0000313" key="1">
    <source>
        <dbReference type="EMBL" id="KFZ28002.1"/>
    </source>
</evidence>
<dbReference type="Proteomes" id="UP000053718">
    <property type="component" value="Unassembled WGS sequence"/>
</dbReference>
<dbReference type="RefSeq" id="WP_244441654.1">
    <property type="nucleotide sequence ID" value="NZ_JPIN01000013.1"/>
</dbReference>
<comment type="caution">
    <text evidence="1">The sequence shown here is derived from an EMBL/GenBank/DDBJ whole genome shotgun (WGS) entry which is preliminary data.</text>
</comment>
<dbReference type="AlphaFoldDB" id="A0A094ILF5"/>
<dbReference type="InterPro" id="IPR009858">
    <property type="entry name" value="DUF1415"/>
</dbReference>
<sequence length="188" mass="21277">MSEQLTPACQAVQSWVAEVVVGLNFCPFAHREVEKQSIRYVDSRAQSIEQALTDLVQAMQELLQDDATETSLVVLSEGFTEFVDYLDLLDYVALTLREFQLEGTLQIASFHPHYQFADTAEDDVSNYTNRAPYPVLHVLREASLAKALARYPYPEQIPERNIKMAEQQGKAYFDTLLARLRAASSVAR</sequence>
<keyword evidence="2" id="KW-1185">Reference proteome</keyword>
<name>A0A094ILF5_9GAMM</name>
<organism evidence="1 2">
    <name type="scientific">Pseudidiomarina atlantica</name>
    <dbReference type="NCBI Taxonomy" id="1517416"/>
    <lineage>
        <taxon>Bacteria</taxon>
        <taxon>Pseudomonadati</taxon>
        <taxon>Pseudomonadota</taxon>
        <taxon>Gammaproteobacteria</taxon>
        <taxon>Alteromonadales</taxon>
        <taxon>Idiomarinaceae</taxon>
        <taxon>Pseudidiomarina</taxon>
    </lineage>
</organism>
<dbReference type="eggNOG" id="COG3310">
    <property type="taxonomic scope" value="Bacteria"/>
</dbReference>
<protein>
    <submittedName>
        <fullName evidence="1">Uncharacterized protein</fullName>
    </submittedName>
</protein>
<dbReference type="Pfam" id="PF07209">
    <property type="entry name" value="DUF1415"/>
    <property type="match status" value="1"/>
</dbReference>
<proteinExistence type="predicted"/>
<evidence type="ECO:0000313" key="2">
    <source>
        <dbReference type="Proteomes" id="UP000053718"/>
    </source>
</evidence>
<reference evidence="1 2" key="1">
    <citation type="submission" date="2014-06" db="EMBL/GenBank/DDBJ databases">
        <title>Draft genome sequence of Idiomarina sp. MCCC 1A10513.</title>
        <authorList>
            <person name="Du J."/>
            <person name="Lai Q."/>
            <person name="Shao Z."/>
        </authorList>
    </citation>
    <scope>NUCLEOTIDE SEQUENCE [LARGE SCALE GENOMIC DNA]</scope>
    <source>
        <strain evidence="1 2">MCCC 1A10513</strain>
    </source>
</reference>
<dbReference type="EMBL" id="JPIN01000013">
    <property type="protein sequence ID" value="KFZ28002.1"/>
    <property type="molecule type" value="Genomic_DNA"/>
</dbReference>
<gene>
    <name evidence="1" type="ORF">IDAT_12095</name>
</gene>